<dbReference type="SUPFAM" id="SSF50939">
    <property type="entry name" value="Sialidases"/>
    <property type="match status" value="2"/>
</dbReference>
<proteinExistence type="predicted"/>
<comment type="caution">
    <text evidence="1">The sequence shown here is derived from an EMBL/GenBank/DDBJ whole genome shotgun (WGS) entry which is preliminary data.</text>
</comment>
<evidence type="ECO:0000313" key="1">
    <source>
        <dbReference type="EMBL" id="GGZ89780.1"/>
    </source>
</evidence>
<protein>
    <recommendedName>
        <fullName evidence="3">Glycosyl hydrolase</fullName>
    </recommendedName>
</protein>
<dbReference type="PANTHER" id="PTHR12106:SF27">
    <property type="entry name" value="SORTILIN-RELATED RECEPTOR"/>
    <property type="match status" value="1"/>
</dbReference>
<reference evidence="1" key="1">
    <citation type="journal article" date="2014" name="Int. J. Syst. Evol. Microbiol.">
        <title>Complete genome sequence of Corynebacterium casei LMG S-19264T (=DSM 44701T), isolated from a smear-ripened cheese.</title>
        <authorList>
            <consortium name="US DOE Joint Genome Institute (JGI-PGF)"/>
            <person name="Walter F."/>
            <person name="Albersmeier A."/>
            <person name="Kalinowski J."/>
            <person name="Ruckert C."/>
        </authorList>
    </citation>
    <scope>NUCLEOTIDE SEQUENCE</scope>
    <source>
        <strain evidence="1">KCTC 12710</strain>
    </source>
</reference>
<dbReference type="CDD" id="cd15482">
    <property type="entry name" value="Sialidase_non-viral"/>
    <property type="match status" value="2"/>
</dbReference>
<gene>
    <name evidence="1" type="ORF">GCM10007028_30100</name>
</gene>
<dbReference type="InterPro" id="IPR036278">
    <property type="entry name" value="Sialidase_sf"/>
</dbReference>
<dbReference type="AlphaFoldDB" id="A0A918RAL3"/>
<sequence>MFFKNHLNTQIVYSHLKNTLMKKLHVIVFLLLILGLQDIQAQKTKKEDTQPLDEFNIDSLKWRSIGPSLTSGRISDVAVNPSNPFEYYVATSAGGVWKTINSGVSYEPIFDDEGSYSIGCITIDPNNSNVIWVGTGENNNQRSVSYGDGIYKSLDGGKTWTNMGLKTSEHIGRIIVNPENSNEIYVAAIGPLWSKGGERGLYKTIDGGQTWEAILTVDEHTGVNDVQMDPRNPNVLYASTFQRRRHVFTYVGGGPGSGIHKSTDGGITWTEINSGLPETELGRIGLGISPANPEIIYAIVEAADAKGGFYASTNRGASWEKRGDHVTSGNYYQEIIADPIDENTIYSMDTWMSASHDGGKTFNKVGEVTKHVDNHCMWIDPNNNKHWLVGCDGGMYETFDAAKTWDFKENIPVTQFYKVAVDNDYPFYNVYGGTQDNFSFGGPSRVLTNHGITNFDWFITQGGDGFESQIDPENPNIVYAQSQYGVLVRYDKKSGEKLGIQPSERANENSYRFNWDAPLAVSKHASGRLYFAANKVFRSNDYGNSWDVISEDLTQQIDRNKLKVFDRIVSIDAVAKNGSTSLYGSIVALSESPIDENLIAIGTDDGLIQITENGGTTWRAITNISGAPNQSYINSVYLSKHDVNVMYVAFNHHKYGDFKPYIFKSNNKGKTWTSISANLPEKGSVYAIEEDHIDKNLIFCGTEYGAFFSPNQGQRWKQLSSGLPTIAVRDIAIQEREHDLVLGTFGRGFYVLDDYSALREIENSESNEIAKIYPIRKALSWEKSSPLGLPGKSFQGDNFYTATNLGPEAIITYYYNDTPKSLKEKRTTKEKELIKNRKDAPYPTYESLKSEMEELEPSLVFTIKNSEGKVVHKAFRKPKKGLQRIHWNLRYTLQNPIDLSTSSFYNPWEPIDEGTLVEPGTYSIDLSMYNEGEISTLVSPVTFEVVGLENTVMPADNRAAKVAFQKEVAKVAADLQACQKIINETNSKLKYIKSAIKRSELPYGALSKTVLDIENKLKDINVLLYGDPIKTKLDISQLKSPAARIKNINSQQKYSTSAPTQTHKDSYAIAKTEITALKQKVEIIFNTDVKQLEDQLIKSGAPYTPGRGYEHKN</sequence>
<dbReference type="PANTHER" id="PTHR12106">
    <property type="entry name" value="SORTILIN RELATED"/>
    <property type="match status" value="1"/>
</dbReference>
<dbReference type="Proteomes" id="UP000636004">
    <property type="component" value="Unassembled WGS sequence"/>
</dbReference>
<keyword evidence="2" id="KW-1185">Reference proteome</keyword>
<dbReference type="Gene3D" id="2.130.10.10">
    <property type="entry name" value="YVTN repeat-like/Quinoprotein amine dehydrogenase"/>
    <property type="match status" value="4"/>
</dbReference>
<evidence type="ECO:0000313" key="2">
    <source>
        <dbReference type="Proteomes" id="UP000636004"/>
    </source>
</evidence>
<dbReference type="InterPro" id="IPR015943">
    <property type="entry name" value="WD40/YVTN_repeat-like_dom_sf"/>
</dbReference>
<organism evidence="1 2">
    <name type="scientific">Algibacter mikhailovii</name>
    <dbReference type="NCBI Taxonomy" id="425498"/>
    <lineage>
        <taxon>Bacteria</taxon>
        <taxon>Pseudomonadati</taxon>
        <taxon>Bacteroidota</taxon>
        <taxon>Flavobacteriia</taxon>
        <taxon>Flavobacteriales</taxon>
        <taxon>Flavobacteriaceae</taxon>
        <taxon>Algibacter</taxon>
    </lineage>
</organism>
<dbReference type="InterPro" id="IPR050310">
    <property type="entry name" value="VPS10-sortilin"/>
</dbReference>
<reference evidence="1" key="2">
    <citation type="submission" date="2020-09" db="EMBL/GenBank/DDBJ databases">
        <authorList>
            <person name="Sun Q."/>
            <person name="Kim S."/>
        </authorList>
    </citation>
    <scope>NUCLEOTIDE SEQUENCE</scope>
    <source>
        <strain evidence="1">KCTC 12710</strain>
    </source>
</reference>
<accession>A0A918RAL3</accession>
<name>A0A918RAL3_9FLAO</name>
<evidence type="ECO:0008006" key="3">
    <source>
        <dbReference type="Google" id="ProtNLM"/>
    </source>
</evidence>
<dbReference type="EMBL" id="BMWZ01000007">
    <property type="protein sequence ID" value="GGZ89780.1"/>
    <property type="molecule type" value="Genomic_DNA"/>
</dbReference>